<dbReference type="RefSeq" id="WP_087303170.1">
    <property type="nucleotide sequence ID" value="NZ_NFKP01000033.1"/>
</dbReference>
<accession>A0A1Y4MFD7</accession>
<keyword evidence="1" id="KW-1133">Transmembrane helix</keyword>
<protein>
    <submittedName>
        <fullName evidence="2">Uncharacterized protein</fullName>
    </submittedName>
</protein>
<dbReference type="EMBL" id="NFKP01000033">
    <property type="protein sequence ID" value="OUP67473.1"/>
    <property type="molecule type" value="Genomic_DNA"/>
</dbReference>
<keyword evidence="1" id="KW-0812">Transmembrane</keyword>
<sequence length="60" mass="6502">MFKNRKVVRGIILAVLLLCTAYLVYSIIANPLGEHDIILALAVTAGFIALSGDKKKDDKS</sequence>
<keyword evidence="1" id="KW-0472">Membrane</keyword>
<dbReference type="AlphaFoldDB" id="A0A1Y4MFD7"/>
<feature type="transmembrane region" description="Helical" evidence="1">
    <location>
        <begin position="7"/>
        <end position="29"/>
    </location>
</feature>
<proteinExistence type="predicted"/>
<dbReference type="Proteomes" id="UP000196386">
    <property type="component" value="Unassembled WGS sequence"/>
</dbReference>
<evidence type="ECO:0000256" key="1">
    <source>
        <dbReference type="SAM" id="Phobius"/>
    </source>
</evidence>
<reference evidence="3" key="1">
    <citation type="submission" date="2017-04" db="EMBL/GenBank/DDBJ databases">
        <title>Function of individual gut microbiota members based on whole genome sequencing of pure cultures obtained from chicken caecum.</title>
        <authorList>
            <person name="Medvecky M."/>
            <person name="Cejkova D."/>
            <person name="Polansky O."/>
            <person name="Karasova D."/>
            <person name="Kubasova T."/>
            <person name="Cizek A."/>
            <person name="Rychlik I."/>
        </authorList>
    </citation>
    <scope>NUCLEOTIDE SEQUENCE [LARGE SCALE GENOMIC DNA]</scope>
    <source>
        <strain evidence="3">An175</strain>
    </source>
</reference>
<gene>
    <name evidence="2" type="ORF">B5F11_18215</name>
</gene>
<organism evidence="2 3">
    <name type="scientific">Anaerotruncus colihominis</name>
    <dbReference type="NCBI Taxonomy" id="169435"/>
    <lineage>
        <taxon>Bacteria</taxon>
        <taxon>Bacillati</taxon>
        <taxon>Bacillota</taxon>
        <taxon>Clostridia</taxon>
        <taxon>Eubacteriales</taxon>
        <taxon>Oscillospiraceae</taxon>
        <taxon>Anaerotruncus</taxon>
    </lineage>
</organism>
<name>A0A1Y4MFD7_9FIRM</name>
<evidence type="ECO:0000313" key="2">
    <source>
        <dbReference type="EMBL" id="OUP67473.1"/>
    </source>
</evidence>
<evidence type="ECO:0000313" key="3">
    <source>
        <dbReference type="Proteomes" id="UP000196386"/>
    </source>
</evidence>
<comment type="caution">
    <text evidence="2">The sequence shown here is derived from an EMBL/GenBank/DDBJ whole genome shotgun (WGS) entry which is preliminary data.</text>
</comment>
<feature type="transmembrane region" description="Helical" evidence="1">
    <location>
        <begin position="35"/>
        <end position="52"/>
    </location>
</feature>